<feature type="transmembrane region" description="Helical" evidence="1">
    <location>
        <begin position="113"/>
        <end position="135"/>
    </location>
</feature>
<dbReference type="InterPro" id="IPR006938">
    <property type="entry name" value="DUF624"/>
</dbReference>
<keyword evidence="1" id="KW-1133">Transmembrane helix</keyword>
<keyword evidence="1" id="KW-0472">Membrane</keyword>
<proteinExistence type="predicted"/>
<protein>
    <submittedName>
        <fullName evidence="2">DUF624 domain-containing protein</fullName>
    </submittedName>
</protein>
<gene>
    <name evidence="2" type="ORF">G7070_00580</name>
</gene>
<evidence type="ECO:0000313" key="2">
    <source>
        <dbReference type="EMBL" id="QIK71052.1"/>
    </source>
</evidence>
<dbReference type="RefSeq" id="WP_166230981.1">
    <property type="nucleotide sequence ID" value="NZ_CP049865.1"/>
</dbReference>
<dbReference type="KEGG" id="prv:G7070_00580"/>
<dbReference type="AlphaFoldDB" id="A0A6G7Y2L5"/>
<evidence type="ECO:0000313" key="3">
    <source>
        <dbReference type="Proteomes" id="UP000501058"/>
    </source>
</evidence>
<dbReference type="EMBL" id="CP049865">
    <property type="protein sequence ID" value="QIK71052.1"/>
    <property type="molecule type" value="Genomic_DNA"/>
</dbReference>
<organism evidence="2 3">
    <name type="scientific">Propioniciclava coleopterorum</name>
    <dbReference type="NCBI Taxonomy" id="2714937"/>
    <lineage>
        <taxon>Bacteria</taxon>
        <taxon>Bacillati</taxon>
        <taxon>Actinomycetota</taxon>
        <taxon>Actinomycetes</taxon>
        <taxon>Propionibacteriales</taxon>
        <taxon>Propionibacteriaceae</taxon>
        <taxon>Propioniciclava</taxon>
    </lineage>
</organism>
<reference evidence="2 3" key="1">
    <citation type="submission" date="2020-03" db="EMBL/GenBank/DDBJ databases">
        <title>Propioniciclava sp. nov., isolated from Hydrophilus acuminatus.</title>
        <authorList>
            <person name="Hyun D.-W."/>
            <person name="Bae J.-W."/>
        </authorList>
    </citation>
    <scope>NUCLEOTIDE SEQUENCE [LARGE SCALE GENOMIC DNA]</scope>
    <source>
        <strain evidence="2 3">HDW11</strain>
    </source>
</reference>
<sequence length="229" mass="23963">MTRTTTPISRSGTWAERAYEAGNAVLLALQLQGLMVLGTLAGGVLFGLAPSLTAAAALARADRRGDLVRPWRDFWPTWRADLVPATRAAAPLAGLALIAAANLTFAAPLGLGWAIASIAAALAIATAVAWFPALYAHYAMPWPRYTLLALALVARKPLASIILLFLSAGLAFLATWSPAIAVFVAAGAWVLVGSRVALSAFDENEERLADGPEVPDLVATLPSRPLDLS</sequence>
<dbReference type="Pfam" id="PF04854">
    <property type="entry name" value="DUF624"/>
    <property type="match status" value="1"/>
</dbReference>
<feature type="transmembrane region" description="Helical" evidence="1">
    <location>
        <begin position="34"/>
        <end position="59"/>
    </location>
</feature>
<keyword evidence="3" id="KW-1185">Reference proteome</keyword>
<name>A0A6G7Y2L5_9ACTN</name>
<feature type="transmembrane region" description="Helical" evidence="1">
    <location>
        <begin position="147"/>
        <end position="173"/>
    </location>
</feature>
<keyword evidence="1" id="KW-0812">Transmembrane</keyword>
<accession>A0A6G7Y2L5</accession>
<dbReference type="Proteomes" id="UP000501058">
    <property type="component" value="Chromosome"/>
</dbReference>
<evidence type="ECO:0000256" key="1">
    <source>
        <dbReference type="SAM" id="Phobius"/>
    </source>
</evidence>
<feature type="transmembrane region" description="Helical" evidence="1">
    <location>
        <begin position="88"/>
        <end position="107"/>
    </location>
</feature>
<feature type="transmembrane region" description="Helical" evidence="1">
    <location>
        <begin position="179"/>
        <end position="198"/>
    </location>
</feature>